<gene>
    <name evidence="3" type="ORF">MW290_25270</name>
</gene>
<dbReference type="InterPro" id="IPR052039">
    <property type="entry name" value="Caspase-related_regulators"/>
</dbReference>
<dbReference type="InterPro" id="IPR011600">
    <property type="entry name" value="Pept_C14_caspase"/>
</dbReference>
<dbReference type="InterPro" id="IPR029030">
    <property type="entry name" value="Caspase-like_dom_sf"/>
</dbReference>
<dbReference type="RefSeq" id="WP_250197101.1">
    <property type="nucleotide sequence ID" value="NZ_CP097636.1"/>
</dbReference>
<reference evidence="3" key="1">
    <citation type="submission" date="2022-05" db="EMBL/GenBank/DDBJ databases">
        <title>An RpoN-dependent PEP-CTERM gene is involved in floc formation of an Aquincola tertiaricarbonis strain.</title>
        <authorList>
            <person name="Qiu D."/>
            <person name="Xia M."/>
        </authorList>
    </citation>
    <scope>NUCLEOTIDE SEQUENCE</scope>
    <source>
        <strain evidence="3">RN12</strain>
    </source>
</reference>
<feature type="region of interest" description="Disordered" evidence="1">
    <location>
        <begin position="483"/>
        <end position="506"/>
    </location>
</feature>
<dbReference type="PANTHER" id="PTHR22576:SF37">
    <property type="entry name" value="MUCOSA-ASSOCIATED LYMPHOID TISSUE LYMPHOMA TRANSLOCATION PROTEIN 1"/>
    <property type="match status" value="1"/>
</dbReference>
<accession>A0ABY4S9Y8</accession>
<evidence type="ECO:0000313" key="4">
    <source>
        <dbReference type="Proteomes" id="UP001056201"/>
    </source>
</evidence>
<evidence type="ECO:0000256" key="1">
    <source>
        <dbReference type="SAM" id="MobiDB-lite"/>
    </source>
</evidence>
<organism evidence="3 4">
    <name type="scientific">Aquincola tertiaricarbonis</name>
    <dbReference type="NCBI Taxonomy" id="391953"/>
    <lineage>
        <taxon>Bacteria</taxon>
        <taxon>Pseudomonadati</taxon>
        <taxon>Pseudomonadota</taxon>
        <taxon>Betaproteobacteria</taxon>
        <taxon>Burkholderiales</taxon>
        <taxon>Sphaerotilaceae</taxon>
        <taxon>Aquincola</taxon>
    </lineage>
</organism>
<dbReference type="EMBL" id="CP097636">
    <property type="protein sequence ID" value="URI08882.1"/>
    <property type="molecule type" value="Genomic_DNA"/>
</dbReference>
<evidence type="ECO:0000259" key="2">
    <source>
        <dbReference type="Pfam" id="PF00656"/>
    </source>
</evidence>
<evidence type="ECO:0000313" key="3">
    <source>
        <dbReference type="EMBL" id="URI08882.1"/>
    </source>
</evidence>
<dbReference type="Pfam" id="PF00656">
    <property type="entry name" value="Peptidase_C14"/>
    <property type="match status" value="1"/>
</dbReference>
<proteinExistence type="predicted"/>
<sequence length="506" mass="54626">MTRDTPSKNQPARIADEPPTESGLPSPLRRSLWQWPLAAWAGASLPAAWAQYGGGYGAPAPAPPPAPAPVASPPAAPAEAPEVPAAVVLGERLALVLGNRAYPEPFDLPSIHKNVHDMEAALAKRGFKVTAAVDLDPAAARSTVEGFLRQVAAAPPDTIVFFYFSGHGVQMNAENLLLGAGVNPSAAPETLLKGSMVLQPDVVLKLPRRERGLTIAVIDACRTDLRAALKPGEGLNQVEAPPGCLIAFSTGAGKPALAPNNPTQNTFYTGALVHQLTTASDELSFSDLFRLTKLETQRTMLNHPVGLIRQFAQFPFIAENTRQPVLLAQRPAPAAAGRFGTEDEAGDWATLQATVWPPDVVRLADRYLQRWPDSKLAGGAEVMREGAKEAATILRRNDIRLFRRSFDPHPGADKDYQADLLKAARGDKDAAARVGRAWRTDVQSGAELSRYEGWMQYAAELGNGIASYELALHYRRLDQPQPAARWEARARELGYTPPPSLDNQRK</sequence>
<feature type="domain" description="Peptidase C14 caspase" evidence="2">
    <location>
        <begin position="92"/>
        <end position="319"/>
    </location>
</feature>
<dbReference type="SUPFAM" id="SSF52129">
    <property type="entry name" value="Caspase-like"/>
    <property type="match status" value="1"/>
</dbReference>
<feature type="region of interest" description="Disordered" evidence="1">
    <location>
        <begin position="1"/>
        <end position="28"/>
    </location>
</feature>
<protein>
    <submittedName>
        <fullName evidence="3">Caspase family protein</fullName>
    </submittedName>
</protein>
<dbReference type="PANTHER" id="PTHR22576">
    <property type="entry name" value="MUCOSA ASSOCIATED LYMPHOID TISSUE LYMPHOMA TRANSLOCATION PROTEIN 1/PARACASPASE"/>
    <property type="match status" value="1"/>
</dbReference>
<dbReference type="Gene3D" id="3.40.50.1460">
    <property type="match status" value="1"/>
</dbReference>
<dbReference type="Proteomes" id="UP001056201">
    <property type="component" value="Chromosome 2"/>
</dbReference>
<keyword evidence="4" id="KW-1185">Reference proteome</keyword>
<name>A0ABY4S9Y8_AQUTE</name>